<organism evidence="5 6">
    <name type="scientific">Ovis ammon polii</name>
    <dbReference type="NCBI Taxonomy" id="230172"/>
    <lineage>
        <taxon>Eukaryota</taxon>
        <taxon>Metazoa</taxon>
        <taxon>Chordata</taxon>
        <taxon>Craniata</taxon>
        <taxon>Vertebrata</taxon>
        <taxon>Euteleostomi</taxon>
        <taxon>Mammalia</taxon>
        <taxon>Eutheria</taxon>
        <taxon>Laurasiatheria</taxon>
        <taxon>Artiodactyla</taxon>
        <taxon>Ruminantia</taxon>
        <taxon>Pecora</taxon>
        <taxon>Bovidae</taxon>
        <taxon>Caprinae</taxon>
        <taxon>Ovis</taxon>
    </lineage>
</organism>
<comment type="caution">
    <text evidence="5">The sequence shown here is derived from an EMBL/GenBank/DDBJ whole genome shotgun (WGS) entry which is preliminary data.</text>
</comment>
<evidence type="ECO:0000313" key="6">
    <source>
        <dbReference type="Proteomes" id="UP001214576"/>
    </source>
</evidence>
<dbReference type="PROSITE" id="PS50041">
    <property type="entry name" value="C_TYPE_LECTIN_2"/>
    <property type="match status" value="2"/>
</dbReference>
<dbReference type="InterPro" id="IPR050828">
    <property type="entry name" value="C-type_lectin/matrix_domain"/>
</dbReference>
<dbReference type="GO" id="GO:0030246">
    <property type="term" value="F:carbohydrate binding"/>
    <property type="evidence" value="ECO:0007669"/>
    <property type="project" value="UniProtKB-KW"/>
</dbReference>
<dbReference type="PANTHER" id="PTHR45710">
    <property type="entry name" value="C-TYPE LECTIN DOMAIN-CONTAINING PROTEIN 180"/>
    <property type="match status" value="1"/>
</dbReference>
<comment type="subcellular location">
    <subcellularLocation>
        <location evidence="1">Cell membrane</location>
        <topology evidence="1">Single-pass type II membrane protein</topology>
    </subcellularLocation>
</comment>
<evidence type="ECO:0000256" key="1">
    <source>
        <dbReference type="ARBA" id="ARBA00004401"/>
    </source>
</evidence>
<dbReference type="GO" id="GO:0009897">
    <property type="term" value="C:external side of plasma membrane"/>
    <property type="evidence" value="ECO:0007669"/>
    <property type="project" value="TreeGrafter"/>
</dbReference>
<keyword evidence="6" id="KW-1185">Reference proteome</keyword>
<dbReference type="PANTHER" id="PTHR45710:SF35">
    <property type="entry name" value="C-TYPE LECTIN DOMAIN FAMILY 2 MEMBER D"/>
    <property type="match status" value="1"/>
</dbReference>
<dbReference type="CDD" id="cd03593">
    <property type="entry name" value="CLECT_NK_receptors_like"/>
    <property type="match status" value="1"/>
</dbReference>
<dbReference type="InterPro" id="IPR016186">
    <property type="entry name" value="C-type_lectin-like/link_sf"/>
</dbReference>
<proteinExistence type="predicted"/>
<dbReference type="Gene3D" id="3.10.100.10">
    <property type="entry name" value="Mannose-Binding Protein A, subunit A"/>
    <property type="match status" value="2"/>
</dbReference>
<keyword evidence="3" id="KW-0812">Transmembrane</keyword>
<keyword evidence="2" id="KW-0430">Lectin</keyword>
<sequence>MSAVINVLLVPKMQECCGLLQMCSPGEKASVSLLSSRFWAVLISPGHGPFVREFGNRGGKDLRKKCPAIGSPVTPAKLCCCILIIFILVALNVVTLSTLVADSENWTFSQTSCTSVGAVLAQFETEEELNFLQRYKGPFDHWIGLIGEPSHHAWKWTDNSKLDASSPGEKASVSLLSSRFWAVLISPGHGPFVREFGNRGGKDLRKKCPAIGSPVTPAKLCCCILIIFILVALNVVTLSTLVADSENWTFSQTSCTSVGAVLAQFETEEELNFLQRYKGPFDHWIGLIGEPSHHAWKWTDNSKLDASFVVRGNGEYAFLNNFGITASINRAIQRRWICSKTNSNVSIPLHTSRPF</sequence>
<dbReference type="EMBL" id="JAKZEL010000031">
    <property type="protein sequence ID" value="KAI4529067.1"/>
    <property type="molecule type" value="Genomic_DNA"/>
</dbReference>
<evidence type="ECO:0000259" key="4">
    <source>
        <dbReference type="PROSITE" id="PS50041"/>
    </source>
</evidence>
<dbReference type="AlphaFoldDB" id="A0AAD4TJ68"/>
<feature type="transmembrane region" description="Helical" evidence="3">
    <location>
        <begin position="220"/>
        <end position="243"/>
    </location>
</feature>
<protein>
    <recommendedName>
        <fullName evidence="4">C-type lectin domain-containing protein</fullName>
    </recommendedName>
</protein>
<dbReference type="SMART" id="SM00034">
    <property type="entry name" value="CLECT"/>
    <property type="match status" value="2"/>
</dbReference>
<name>A0AAD4TJ68_OVIAM</name>
<feature type="domain" description="C-type lectin" evidence="4">
    <location>
        <begin position="102"/>
        <end position="181"/>
    </location>
</feature>
<accession>A0AAD4TJ68</accession>
<feature type="transmembrane region" description="Helical" evidence="3">
    <location>
        <begin position="82"/>
        <end position="101"/>
    </location>
</feature>
<dbReference type="SUPFAM" id="SSF56436">
    <property type="entry name" value="C-type lectin-like"/>
    <property type="match status" value="2"/>
</dbReference>
<keyword evidence="3" id="KW-0472">Membrane</keyword>
<gene>
    <name evidence="5" type="ORF">MG293_020877</name>
</gene>
<dbReference type="InterPro" id="IPR001304">
    <property type="entry name" value="C-type_lectin-like"/>
</dbReference>
<dbReference type="InterPro" id="IPR033992">
    <property type="entry name" value="NKR-like_CTLD"/>
</dbReference>
<feature type="domain" description="C-type lectin" evidence="4">
    <location>
        <begin position="244"/>
        <end position="336"/>
    </location>
</feature>
<reference evidence="5" key="1">
    <citation type="submission" date="2022-03" db="EMBL/GenBank/DDBJ databases">
        <title>Genomic analyses of argali, domestic sheep and their hybrids provide insights into chromosomal evolution, heterosis and genetic basis of agronomic traits.</title>
        <authorList>
            <person name="Li M."/>
        </authorList>
    </citation>
    <scope>NUCLEOTIDE SEQUENCE</scope>
    <source>
        <strain evidence="5">CAU-MHL-2022a</strain>
        <tissue evidence="5">Skin</tissue>
    </source>
</reference>
<keyword evidence="3" id="KW-1133">Transmembrane helix</keyword>
<dbReference type="InterPro" id="IPR016187">
    <property type="entry name" value="CTDL_fold"/>
</dbReference>
<dbReference type="Pfam" id="PF00059">
    <property type="entry name" value="Lectin_C"/>
    <property type="match status" value="2"/>
</dbReference>
<dbReference type="Proteomes" id="UP001214576">
    <property type="component" value="Unassembled WGS sequence"/>
</dbReference>
<evidence type="ECO:0000256" key="2">
    <source>
        <dbReference type="ARBA" id="ARBA00022734"/>
    </source>
</evidence>
<evidence type="ECO:0000256" key="3">
    <source>
        <dbReference type="SAM" id="Phobius"/>
    </source>
</evidence>
<evidence type="ECO:0000313" key="5">
    <source>
        <dbReference type="EMBL" id="KAI4529067.1"/>
    </source>
</evidence>